<gene>
    <name evidence="2" type="ORF">NQ314_007778</name>
</gene>
<accession>A0AAV8YIP3</accession>
<organism evidence="2 3">
    <name type="scientific">Rhamnusium bicolor</name>
    <dbReference type="NCBI Taxonomy" id="1586634"/>
    <lineage>
        <taxon>Eukaryota</taxon>
        <taxon>Metazoa</taxon>
        <taxon>Ecdysozoa</taxon>
        <taxon>Arthropoda</taxon>
        <taxon>Hexapoda</taxon>
        <taxon>Insecta</taxon>
        <taxon>Pterygota</taxon>
        <taxon>Neoptera</taxon>
        <taxon>Endopterygota</taxon>
        <taxon>Coleoptera</taxon>
        <taxon>Polyphaga</taxon>
        <taxon>Cucujiformia</taxon>
        <taxon>Chrysomeloidea</taxon>
        <taxon>Cerambycidae</taxon>
        <taxon>Lepturinae</taxon>
        <taxon>Rhagiini</taxon>
        <taxon>Rhamnusium</taxon>
    </lineage>
</organism>
<keyword evidence="3" id="KW-1185">Reference proteome</keyword>
<evidence type="ECO:0000313" key="3">
    <source>
        <dbReference type="Proteomes" id="UP001162156"/>
    </source>
</evidence>
<name>A0AAV8YIP3_9CUCU</name>
<dbReference type="Proteomes" id="UP001162156">
    <property type="component" value="Unassembled WGS sequence"/>
</dbReference>
<comment type="caution">
    <text evidence="2">The sequence shown here is derived from an EMBL/GenBank/DDBJ whole genome shotgun (WGS) entry which is preliminary data.</text>
</comment>
<dbReference type="AlphaFoldDB" id="A0AAV8YIP3"/>
<sequence>MTGKSRIYTDTPEKNRLEELERERESRMRKQEERKRQRVMKQIFREHNKKLKIVSRENINLSTSSSDTDWSLVFESDDLSDEVSEKENTIELLQDDDIINENDFLWVKFPVKSNIICYIELVIEVINLNEYLIKFLHCKKPGYNFFYPVVDNISTVDRCDILLKLPAHNSAKMARTSSLLSFRINLSA</sequence>
<evidence type="ECO:0000313" key="2">
    <source>
        <dbReference type="EMBL" id="KAJ8950792.1"/>
    </source>
</evidence>
<proteinExistence type="predicted"/>
<feature type="region of interest" description="Disordered" evidence="1">
    <location>
        <begin position="1"/>
        <end position="36"/>
    </location>
</feature>
<reference evidence="2" key="1">
    <citation type="journal article" date="2023" name="Insect Mol. Biol.">
        <title>Genome sequencing provides insights into the evolution of gene families encoding plant cell wall-degrading enzymes in longhorned beetles.</title>
        <authorList>
            <person name="Shin N.R."/>
            <person name="Okamura Y."/>
            <person name="Kirsch R."/>
            <person name="Pauchet Y."/>
        </authorList>
    </citation>
    <scope>NUCLEOTIDE SEQUENCE</scope>
    <source>
        <strain evidence="2">RBIC_L_NR</strain>
    </source>
</reference>
<evidence type="ECO:0000256" key="1">
    <source>
        <dbReference type="SAM" id="MobiDB-lite"/>
    </source>
</evidence>
<protein>
    <submittedName>
        <fullName evidence="2">Uncharacterized protein</fullName>
    </submittedName>
</protein>
<dbReference type="EMBL" id="JANEYF010002153">
    <property type="protein sequence ID" value="KAJ8950792.1"/>
    <property type="molecule type" value="Genomic_DNA"/>
</dbReference>
<feature type="compositionally biased region" description="Basic and acidic residues" evidence="1">
    <location>
        <begin position="11"/>
        <end position="35"/>
    </location>
</feature>